<dbReference type="GO" id="GO:0008233">
    <property type="term" value="F:peptidase activity"/>
    <property type="evidence" value="ECO:0007669"/>
    <property type="project" value="UniProtKB-KW"/>
</dbReference>
<evidence type="ECO:0000259" key="4">
    <source>
        <dbReference type="PROSITE" id="PS50994"/>
    </source>
</evidence>
<dbReference type="STRING" id="57577.A0A2K3LF52"/>
<dbReference type="InterPro" id="IPR054722">
    <property type="entry name" value="PolX-like_BBD"/>
</dbReference>
<dbReference type="InterPro" id="IPR039537">
    <property type="entry name" value="Retrotran_Ty1/copia-like"/>
</dbReference>
<evidence type="ECO:0000313" key="5">
    <source>
        <dbReference type="EMBL" id="PNX77158.1"/>
    </source>
</evidence>
<dbReference type="InterPro" id="IPR012337">
    <property type="entry name" value="RNaseH-like_sf"/>
</dbReference>
<reference evidence="5 6" key="2">
    <citation type="journal article" date="2017" name="Front. Plant Sci.">
        <title>Gene Classification and Mining of Molecular Markers Useful in Red Clover (Trifolium pratense) Breeding.</title>
        <authorList>
            <person name="Istvanek J."/>
            <person name="Dluhosova J."/>
            <person name="Dluhos P."/>
            <person name="Patkova L."/>
            <person name="Nedelnik J."/>
            <person name="Repkova J."/>
        </authorList>
    </citation>
    <scope>NUCLEOTIDE SEQUENCE [LARGE SCALE GENOMIC DNA]</scope>
    <source>
        <strain evidence="6">cv. Tatra</strain>
        <tissue evidence="5">Young leaves</tissue>
    </source>
</reference>
<keyword evidence="5" id="KW-0675">Receptor</keyword>
<dbReference type="InterPro" id="IPR013103">
    <property type="entry name" value="RVT_2"/>
</dbReference>
<accession>A0A2K3LF52</accession>
<protein>
    <submittedName>
        <fullName evidence="5">Cysteine-rich receptor-like protein kinase 25-like protein</fullName>
    </submittedName>
</protein>
<keyword evidence="2" id="KW-0479">Metal-binding</keyword>
<feature type="domain" description="Integrase catalytic" evidence="4">
    <location>
        <begin position="45"/>
        <end position="225"/>
    </location>
</feature>
<evidence type="ECO:0000313" key="6">
    <source>
        <dbReference type="Proteomes" id="UP000236291"/>
    </source>
</evidence>
<organism evidence="5 6">
    <name type="scientific">Trifolium pratense</name>
    <name type="common">Red clover</name>
    <dbReference type="NCBI Taxonomy" id="57577"/>
    <lineage>
        <taxon>Eukaryota</taxon>
        <taxon>Viridiplantae</taxon>
        <taxon>Streptophyta</taxon>
        <taxon>Embryophyta</taxon>
        <taxon>Tracheophyta</taxon>
        <taxon>Spermatophyta</taxon>
        <taxon>Magnoliopsida</taxon>
        <taxon>eudicotyledons</taxon>
        <taxon>Gunneridae</taxon>
        <taxon>Pentapetalae</taxon>
        <taxon>rosids</taxon>
        <taxon>fabids</taxon>
        <taxon>Fabales</taxon>
        <taxon>Fabaceae</taxon>
        <taxon>Papilionoideae</taxon>
        <taxon>50 kb inversion clade</taxon>
        <taxon>NPAAA clade</taxon>
        <taxon>Hologalegina</taxon>
        <taxon>IRL clade</taxon>
        <taxon>Trifolieae</taxon>
        <taxon>Trifolium</taxon>
    </lineage>
</organism>
<evidence type="ECO:0000256" key="1">
    <source>
        <dbReference type="ARBA" id="ARBA00022670"/>
    </source>
</evidence>
<dbReference type="GO" id="GO:0046872">
    <property type="term" value="F:metal ion binding"/>
    <property type="evidence" value="ECO:0007669"/>
    <property type="project" value="UniProtKB-KW"/>
</dbReference>
<dbReference type="GO" id="GO:0006508">
    <property type="term" value="P:proteolysis"/>
    <property type="evidence" value="ECO:0007669"/>
    <property type="project" value="UniProtKB-KW"/>
</dbReference>
<dbReference type="GO" id="GO:0016301">
    <property type="term" value="F:kinase activity"/>
    <property type="evidence" value="ECO:0007669"/>
    <property type="project" value="UniProtKB-KW"/>
</dbReference>
<dbReference type="GO" id="GO:0015074">
    <property type="term" value="P:DNA integration"/>
    <property type="evidence" value="ECO:0007669"/>
    <property type="project" value="InterPro"/>
</dbReference>
<dbReference type="EMBL" id="ASHM01031900">
    <property type="protein sequence ID" value="PNX77158.1"/>
    <property type="molecule type" value="Genomic_DNA"/>
</dbReference>
<keyword evidence="1" id="KW-0645">Protease</keyword>
<proteinExistence type="predicted"/>
<reference evidence="5 6" key="1">
    <citation type="journal article" date="2014" name="Am. J. Bot.">
        <title>Genome assembly and annotation for red clover (Trifolium pratense; Fabaceae).</title>
        <authorList>
            <person name="Istvanek J."/>
            <person name="Jaros M."/>
            <person name="Krenek A."/>
            <person name="Repkova J."/>
        </authorList>
    </citation>
    <scope>NUCLEOTIDE SEQUENCE [LARGE SCALE GENOMIC DNA]</scope>
    <source>
        <strain evidence="6">cv. Tatra</strain>
        <tissue evidence="5">Young leaves</tissue>
    </source>
</reference>
<dbReference type="PANTHER" id="PTHR42648">
    <property type="entry name" value="TRANSPOSASE, PUTATIVE-RELATED"/>
    <property type="match status" value="1"/>
</dbReference>
<dbReference type="Proteomes" id="UP000236291">
    <property type="component" value="Unassembled WGS sequence"/>
</dbReference>
<comment type="caution">
    <text evidence="5">The sequence shown here is derived from an EMBL/GenBank/DDBJ whole genome shotgun (WGS) entry which is preliminary data.</text>
</comment>
<dbReference type="PROSITE" id="PS50994">
    <property type="entry name" value="INTEGRASE"/>
    <property type="match status" value="1"/>
</dbReference>
<sequence length="458" mass="51803">SILTDFDKCLNKKIKVADSNSIATEGMGNVVIQRNNGKKIVIEKVIYVPGMKCNLMSVVQLLEKGFRVVLEDETLKLFDSKNKLILKSSQSKNRTFKSQIKAIEAECLVATAESKESDLWHKSDKSIKVLRTDGGGEYTSKEFENYSKEQGIIHEVTAPYTPQHNGLAERRNKTILDMARSMVKLKGLPHRFWGEAVSTTMYILNRCPTTKLKDKVPEEVWSKCKPSVTHLKVFGSLSYKHVPDAKRKKLDDKSEPVIFVGYHRTGASKSVSKKTSEVDLDDGLSNIDERVNFVDQNQGTNHEEDMHTSSDDDRIHLTSRPHGVTHIPRRLADCEMVPDNAVDNESDIVHYAMLTGTEPLDVKSELKIKQNPEGQVMKHKARLVAKGFLQKQGLDYDEVFSPVARHETIRLVIALACSRRWPLFHLDVKSAFLNGPLEEDVYVKQTPSFELKVKKVKC</sequence>
<keyword evidence="3" id="KW-0378">Hydrolase</keyword>
<dbReference type="Pfam" id="PF25597">
    <property type="entry name" value="SH3_retrovirus"/>
    <property type="match status" value="1"/>
</dbReference>
<dbReference type="SUPFAM" id="SSF53098">
    <property type="entry name" value="Ribonuclease H-like"/>
    <property type="match status" value="1"/>
</dbReference>
<dbReference type="Pfam" id="PF07727">
    <property type="entry name" value="RVT_2"/>
    <property type="match status" value="1"/>
</dbReference>
<keyword evidence="5" id="KW-0418">Kinase</keyword>
<name>A0A2K3LF52_TRIPR</name>
<dbReference type="InterPro" id="IPR036397">
    <property type="entry name" value="RNaseH_sf"/>
</dbReference>
<dbReference type="Pfam" id="PF22936">
    <property type="entry name" value="Pol_BBD"/>
    <property type="match status" value="1"/>
</dbReference>
<evidence type="ECO:0000256" key="2">
    <source>
        <dbReference type="ARBA" id="ARBA00022723"/>
    </source>
</evidence>
<dbReference type="GO" id="GO:0003676">
    <property type="term" value="F:nucleic acid binding"/>
    <property type="evidence" value="ECO:0007669"/>
    <property type="project" value="InterPro"/>
</dbReference>
<gene>
    <name evidence="5" type="ORF">L195_g033121</name>
</gene>
<dbReference type="Gene3D" id="3.30.420.10">
    <property type="entry name" value="Ribonuclease H-like superfamily/Ribonuclease H"/>
    <property type="match status" value="1"/>
</dbReference>
<keyword evidence="5" id="KW-0808">Transferase</keyword>
<dbReference type="PANTHER" id="PTHR42648:SF18">
    <property type="entry name" value="RETROTRANSPOSON, UNCLASSIFIED-LIKE PROTEIN"/>
    <property type="match status" value="1"/>
</dbReference>
<evidence type="ECO:0000256" key="3">
    <source>
        <dbReference type="ARBA" id="ARBA00022801"/>
    </source>
</evidence>
<dbReference type="AlphaFoldDB" id="A0A2K3LF52"/>
<feature type="non-terminal residue" evidence="5">
    <location>
        <position position="1"/>
    </location>
</feature>
<dbReference type="InterPro" id="IPR001584">
    <property type="entry name" value="Integrase_cat-core"/>
</dbReference>
<dbReference type="InterPro" id="IPR057670">
    <property type="entry name" value="SH3_retrovirus"/>
</dbReference>